<reference evidence="1" key="1">
    <citation type="journal article" date="2015" name="Nature">
        <title>Complex archaea that bridge the gap between prokaryotes and eukaryotes.</title>
        <authorList>
            <person name="Spang A."/>
            <person name="Saw J.H."/>
            <person name="Jorgensen S.L."/>
            <person name="Zaremba-Niedzwiedzka K."/>
            <person name="Martijn J."/>
            <person name="Lind A.E."/>
            <person name="van Eijk R."/>
            <person name="Schleper C."/>
            <person name="Guy L."/>
            <person name="Ettema T.J."/>
        </authorList>
    </citation>
    <scope>NUCLEOTIDE SEQUENCE</scope>
</reference>
<organism evidence="1">
    <name type="scientific">marine sediment metagenome</name>
    <dbReference type="NCBI Taxonomy" id="412755"/>
    <lineage>
        <taxon>unclassified sequences</taxon>
        <taxon>metagenomes</taxon>
        <taxon>ecological metagenomes</taxon>
    </lineage>
</organism>
<dbReference type="AlphaFoldDB" id="A0A0F8YUN4"/>
<evidence type="ECO:0000313" key="1">
    <source>
        <dbReference type="EMBL" id="KKK77475.1"/>
    </source>
</evidence>
<dbReference type="EMBL" id="LAZR01054940">
    <property type="protein sequence ID" value="KKK77475.1"/>
    <property type="molecule type" value="Genomic_DNA"/>
</dbReference>
<proteinExistence type="predicted"/>
<protein>
    <submittedName>
        <fullName evidence="1">Uncharacterized protein</fullName>
    </submittedName>
</protein>
<accession>A0A0F8YUN4</accession>
<sequence>MLIQSQPVTPQQVTYLSGFAS</sequence>
<feature type="non-terminal residue" evidence="1">
    <location>
        <position position="21"/>
    </location>
</feature>
<gene>
    <name evidence="1" type="ORF">LCGC14_2853280</name>
</gene>
<name>A0A0F8YUN4_9ZZZZ</name>
<comment type="caution">
    <text evidence="1">The sequence shown here is derived from an EMBL/GenBank/DDBJ whole genome shotgun (WGS) entry which is preliminary data.</text>
</comment>